<name>A0A0A9WRR1_LYGHE</name>
<gene>
    <name evidence="1" type="ORF">CM83_100137</name>
</gene>
<organism evidence="1">
    <name type="scientific">Lygus hesperus</name>
    <name type="common">Western plant bug</name>
    <dbReference type="NCBI Taxonomy" id="30085"/>
    <lineage>
        <taxon>Eukaryota</taxon>
        <taxon>Metazoa</taxon>
        <taxon>Ecdysozoa</taxon>
        <taxon>Arthropoda</taxon>
        <taxon>Hexapoda</taxon>
        <taxon>Insecta</taxon>
        <taxon>Pterygota</taxon>
        <taxon>Neoptera</taxon>
        <taxon>Paraneoptera</taxon>
        <taxon>Hemiptera</taxon>
        <taxon>Heteroptera</taxon>
        <taxon>Panheteroptera</taxon>
        <taxon>Cimicomorpha</taxon>
        <taxon>Miridae</taxon>
        <taxon>Mirini</taxon>
        <taxon>Lygus</taxon>
    </lineage>
</organism>
<reference evidence="1" key="2">
    <citation type="submission" date="2014-07" db="EMBL/GenBank/DDBJ databases">
        <authorList>
            <person name="Hull J."/>
        </authorList>
    </citation>
    <scope>NUCLEOTIDE SEQUENCE</scope>
</reference>
<accession>A0A0A9WRR1</accession>
<reference evidence="1" key="1">
    <citation type="journal article" date="2014" name="PLoS ONE">
        <title>Transcriptome-Based Identification of ABC Transporters in the Western Tarnished Plant Bug Lygus hesperus.</title>
        <authorList>
            <person name="Hull J.J."/>
            <person name="Chaney K."/>
            <person name="Geib S.M."/>
            <person name="Fabrick J.A."/>
            <person name="Brent C.S."/>
            <person name="Walsh D."/>
            <person name="Lavine L.C."/>
        </authorList>
    </citation>
    <scope>NUCLEOTIDE SEQUENCE</scope>
</reference>
<sequence>MYRDIVIRGDTILHTGLNDDNESNMEYTLQHSLCWMQRTYSIDIATSDEVVVLPTLYVMDDPVTTFTKHGCDTTATLPITLYMDEIPPPTPVAELKLMQPTAEFSSHLQLL</sequence>
<dbReference type="AlphaFoldDB" id="A0A0A9WRR1"/>
<proteinExistence type="predicted"/>
<evidence type="ECO:0000313" key="1">
    <source>
        <dbReference type="EMBL" id="JAG10514.1"/>
    </source>
</evidence>
<dbReference type="EMBL" id="GBHO01033090">
    <property type="protein sequence ID" value="JAG10514.1"/>
    <property type="molecule type" value="Transcribed_RNA"/>
</dbReference>
<protein>
    <submittedName>
        <fullName evidence="1">Uncharacterized protein</fullName>
    </submittedName>
</protein>